<dbReference type="OrthoDB" id="2328754at2759"/>
<dbReference type="Proteomes" id="UP000615446">
    <property type="component" value="Unassembled WGS sequence"/>
</dbReference>
<proteinExistence type="predicted"/>
<evidence type="ECO:0000313" key="3">
    <source>
        <dbReference type="EMBL" id="GES84446.1"/>
    </source>
</evidence>
<keyword evidence="4" id="KW-1185">Reference proteome</keyword>
<comment type="caution">
    <text evidence="2">The sequence shown here is derived from an EMBL/GenBank/DDBJ whole genome shotgun (WGS) entry which is preliminary data.</text>
</comment>
<feature type="region of interest" description="Disordered" evidence="1">
    <location>
        <begin position="110"/>
        <end position="147"/>
    </location>
</feature>
<evidence type="ECO:0000256" key="1">
    <source>
        <dbReference type="SAM" id="MobiDB-lite"/>
    </source>
</evidence>
<organism evidence="2 4">
    <name type="scientific">Rhizophagus clarus</name>
    <dbReference type="NCBI Taxonomy" id="94130"/>
    <lineage>
        <taxon>Eukaryota</taxon>
        <taxon>Fungi</taxon>
        <taxon>Fungi incertae sedis</taxon>
        <taxon>Mucoromycota</taxon>
        <taxon>Glomeromycotina</taxon>
        <taxon>Glomeromycetes</taxon>
        <taxon>Glomerales</taxon>
        <taxon>Glomeraceae</taxon>
        <taxon>Rhizophagus</taxon>
    </lineage>
</organism>
<dbReference type="EMBL" id="BLAL01000080">
    <property type="protein sequence ID" value="GES84446.1"/>
    <property type="molecule type" value="Genomic_DNA"/>
</dbReference>
<evidence type="ECO:0000313" key="4">
    <source>
        <dbReference type="Proteomes" id="UP000247702"/>
    </source>
</evidence>
<name>A0A2Z6RCU8_9GLOM</name>
<dbReference type="EMBL" id="BEXD01002932">
    <property type="protein sequence ID" value="GBB99800.1"/>
    <property type="molecule type" value="Genomic_DNA"/>
</dbReference>
<dbReference type="Proteomes" id="UP000247702">
    <property type="component" value="Unassembled WGS sequence"/>
</dbReference>
<evidence type="ECO:0000313" key="2">
    <source>
        <dbReference type="EMBL" id="GBB99800.1"/>
    </source>
</evidence>
<sequence>MITSQLKTHISSRASYLSPADYKDIMQYRDIKSKPVTQLSKKYNISNSRLYQIWRGQEFNRIQWNDLAVTPSMNIMNKQNEKRQGEREFQDKFDSAFTALENKIHDTKISKSTNPASEEDVISDSKVKKTGGRKSRTKTVCTSDSISSTESFHQDEDVLGLYKRTVETNPEIEKIRASSRVLTSK</sequence>
<gene>
    <name evidence="3" type="ORF">RCL2_001156400</name>
    <name evidence="2" type="ORF">RclHR1_36370002</name>
</gene>
<protein>
    <submittedName>
        <fullName evidence="2">Uncharacterized protein</fullName>
    </submittedName>
</protein>
<reference evidence="3" key="2">
    <citation type="submission" date="2019-10" db="EMBL/GenBank/DDBJ databases">
        <title>Conservation and host-specific expression of non-tandemly repeated heterogenous ribosome RNA gene in arbuscular mycorrhizal fungi.</title>
        <authorList>
            <person name="Maeda T."/>
            <person name="Kobayashi Y."/>
            <person name="Nakagawa T."/>
            <person name="Ezawa T."/>
            <person name="Yamaguchi K."/>
            <person name="Bino T."/>
            <person name="Nishimoto Y."/>
            <person name="Shigenobu S."/>
            <person name="Kawaguchi M."/>
        </authorList>
    </citation>
    <scope>NUCLEOTIDE SEQUENCE</scope>
    <source>
        <strain evidence="3">HR1</strain>
    </source>
</reference>
<accession>A0A2Z6RCU8</accession>
<reference evidence="2 4" key="1">
    <citation type="submission" date="2017-11" db="EMBL/GenBank/DDBJ databases">
        <title>The genome of Rhizophagus clarus HR1 reveals common genetic basis of auxotrophy among arbuscular mycorrhizal fungi.</title>
        <authorList>
            <person name="Kobayashi Y."/>
        </authorList>
    </citation>
    <scope>NUCLEOTIDE SEQUENCE [LARGE SCALE GENOMIC DNA]</scope>
    <source>
        <strain evidence="2 4">HR1</strain>
    </source>
</reference>
<feature type="compositionally biased region" description="Basic residues" evidence="1">
    <location>
        <begin position="128"/>
        <end position="137"/>
    </location>
</feature>
<dbReference type="AlphaFoldDB" id="A0A2Z6RCU8"/>